<organism evidence="3 4">
    <name type="scientific">Ceriporiopsis subvermispora (strain B)</name>
    <name type="common">White-rot fungus</name>
    <name type="synonym">Gelatoporia subvermispora</name>
    <dbReference type="NCBI Taxonomy" id="914234"/>
    <lineage>
        <taxon>Eukaryota</taxon>
        <taxon>Fungi</taxon>
        <taxon>Dikarya</taxon>
        <taxon>Basidiomycota</taxon>
        <taxon>Agaricomycotina</taxon>
        <taxon>Agaricomycetes</taxon>
        <taxon>Polyporales</taxon>
        <taxon>Gelatoporiaceae</taxon>
        <taxon>Gelatoporia</taxon>
    </lineage>
</organism>
<feature type="compositionally biased region" description="Low complexity" evidence="1">
    <location>
        <begin position="108"/>
        <end position="125"/>
    </location>
</feature>
<dbReference type="EMBL" id="KB445808">
    <property type="protein sequence ID" value="EMD33007.1"/>
    <property type="molecule type" value="Genomic_DNA"/>
</dbReference>
<accession>M2R486</accession>
<dbReference type="STRING" id="914234.M2R486"/>
<feature type="region of interest" description="Disordered" evidence="1">
    <location>
        <begin position="217"/>
        <end position="440"/>
    </location>
</feature>
<evidence type="ECO:0000313" key="4">
    <source>
        <dbReference type="Proteomes" id="UP000016930"/>
    </source>
</evidence>
<feature type="compositionally biased region" description="Low complexity" evidence="1">
    <location>
        <begin position="279"/>
        <end position="300"/>
    </location>
</feature>
<feature type="region of interest" description="Disordered" evidence="1">
    <location>
        <begin position="550"/>
        <end position="569"/>
    </location>
</feature>
<feature type="compositionally biased region" description="Low complexity" evidence="1">
    <location>
        <begin position="139"/>
        <end position="160"/>
    </location>
</feature>
<evidence type="ECO:0000313" key="3">
    <source>
        <dbReference type="EMBL" id="EMD33007.1"/>
    </source>
</evidence>
<feature type="compositionally biased region" description="Polar residues" evidence="1">
    <location>
        <begin position="463"/>
        <end position="481"/>
    </location>
</feature>
<dbReference type="PROSITE" id="PS00028">
    <property type="entry name" value="ZINC_FINGER_C2H2_1"/>
    <property type="match status" value="1"/>
</dbReference>
<evidence type="ECO:0000259" key="2">
    <source>
        <dbReference type="PROSITE" id="PS00028"/>
    </source>
</evidence>
<feature type="region of interest" description="Disordered" evidence="1">
    <location>
        <begin position="73"/>
        <end position="196"/>
    </location>
</feature>
<dbReference type="Proteomes" id="UP000016930">
    <property type="component" value="Unassembled WGS sequence"/>
</dbReference>
<evidence type="ECO:0000256" key="1">
    <source>
        <dbReference type="SAM" id="MobiDB-lite"/>
    </source>
</evidence>
<feature type="compositionally biased region" description="Polar residues" evidence="1">
    <location>
        <begin position="555"/>
        <end position="569"/>
    </location>
</feature>
<feature type="compositionally biased region" description="Polar residues" evidence="1">
    <location>
        <begin position="307"/>
        <end position="320"/>
    </location>
</feature>
<dbReference type="AlphaFoldDB" id="M2R486"/>
<feature type="compositionally biased region" description="Low complexity" evidence="1">
    <location>
        <begin position="239"/>
        <end position="248"/>
    </location>
</feature>
<feature type="region of interest" description="Disordered" evidence="1">
    <location>
        <begin position="463"/>
        <end position="538"/>
    </location>
</feature>
<gene>
    <name evidence="3" type="ORF">CERSUDRAFT_99016</name>
</gene>
<reference evidence="3 4" key="1">
    <citation type="journal article" date="2012" name="Proc. Natl. Acad. Sci. U.S.A.">
        <title>Comparative genomics of Ceriporiopsis subvermispora and Phanerochaete chrysosporium provide insight into selective ligninolysis.</title>
        <authorList>
            <person name="Fernandez-Fueyo E."/>
            <person name="Ruiz-Duenas F.J."/>
            <person name="Ferreira P."/>
            <person name="Floudas D."/>
            <person name="Hibbett D.S."/>
            <person name="Canessa P."/>
            <person name="Larrondo L.F."/>
            <person name="James T.Y."/>
            <person name="Seelenfreund D."/>
            <person name="Lobos S."/>
            <person name="Polanco R."/>
            <person name="Tello M."/>
            <person name="Honda Y."/>
            <person name="Watanabe T."/>
            <person name="Watanabe T."/>
            <person name="Ryu J.S."/>
            <person name="Kubicek C.P."/>
            <person name="Schmoll M."/>
            <person name="Gaskell J."/>
            <person name="Hammel K.E."/>
            <person name="St John F.J."/>
            <person name="Vanden Wymelenberg A."/>
            <person name="Sabat G."/>
            <person name="Splinter BonDurant S."/>
            <person name="Syed K."/>
            <person name="Yadav J.S."/>
            <person name="Doddapaneni H."/>
            <person name="Subramanian V."/>
            <person name="Lavin J.L."/>
            <person name="Oguiza J.A."/>
            <person name="Perez G."/>
            <person name="Pisabarro A.G."/>
            <person name="Ramirez L."/>
            <person name="Santoyo F."/>
            <person name="Master E."/>
            <person name="Coutinho P.M."/>
            <person name="Henrissat B."/>
            <person name="Lombard V."/>
            <person name="Magnuson J.K."/>
            <person name="Kuees U."/>
            <person name="Hori C."/>
            <person name="Igarashi K."/>
            <person name="Samejima M."/>
            <person name="Held B.W."/>
            <person name="Barry K.W."/>
            <person name="LaButti K.M."/>
            <person name="Lapidus A."/>
            <person name="Lindquist E.A."/>
            <person name="Lucas S.M."/>
            <person name="Riley R."/>
            <person name="Salamov A.A."/>
            <person name="Hoffmeister D."/>
            <person name="Schwenk D."/>
            <person name="Hadar Y."/>
            <person name="Yarden O."/>
            <person name="de Vries R.P."/>
            <person name="Wiebenga A."/>
            <person name="Stenlid J."/>
            <person name="Eastwood D."/>
            <person name="Grigoriev I.V."/>
            <person name="Berka R.M."/>
            <person name="Blanchette R.A."/>
            <person name="Kersten P."/>
            <person name="Martinez A.T."/>
            <person name="Vicuna R."/>
            <person name="Cullen D."/>
        </authorList>
    </citation>
    <scope>NUCLEOTIDE SEQUENCE [LARGE SCALE GENOMIC DNA]</scope>
    <source>
        <strain evidence="3 4">B</strain>
    </source>
</reference>
<name>M2R486_CERS8</name>
<keyword evidence="4" id="KW-1185">Reference proteome</keyword>
<proteinExistence type="predicted"/>
<feature type="domain" description="C2H2-type" evidence="2">
    <location>
        <begin position="9"/>
        <end position="32"/>
    </location>
</feature>
<feature type="compositionally biased region" description="Low complexity" evidence="1">
    <location>
        <begin position="171"/>
        <end position="185"/>
    </location>
</feature>
<protein>
    <recommendedName>
        <fullName evidence="2">C2H2-type domain-containing protein</fullName>
    </recommendedName>
</protein>
<sequence length="569" mass="60694">MNVPETWTCNWNWCPQAFTDPLEFSRHVEEAHFKNILKVREKDWGVYLRVHEGQSGTTDSLLAGIPSQLTSRNSVLDQSSSLLPPPLPSRGSSPHPHALTHDSREIASSRSSSPEPQSEPSPLLQFAEPANDDHEIASSRDSSASPEPAPSSPASLPARAVTPPRQIPRPSSSFTSFAALSSPHETPVPSPVPVSPALCHLVSDAIGSVARAINSSVGSYQPTRSARAMQAPSSPLPLPRGLRWRSPLTPEQPPGARSPAIESVTSAQDVENQLTQLEASPSLSNSQSRSHSASHQSPQSFALKTQAPYQSPFSSMSQGVPANLPAPAEDTNDIPRPSDPPPRASPPKARLPLPRRTRSRQRSNPPPVAPPTRMTRAQSRTPAPEAAAEPVPPTAGRTLRSRSKTPSQAPARPPPPPLPRRRPPTRRTPEPSAIPFGMLDNALPAGVTSLTVAGTQSVETDLMSVDSSAEAPSSQHSTASFRSGKLELPGQPVTNGAGTTMLPIPEEDDMYADPEPVTKPSARAQERSELSSEGSQFAANLTSQSFGYGFMGSLPLQTQAPYRSQSQTQ</sequence>
<dbReference type="HOGENOM" id="CLU_478953_0_0_1"/>
<dbReference type="OrthoDB" id="2756589at2759"/>
<feature type="compositionally biased region" description="Polar residues" evidence="1">
    <location>
        <begin position="263"/>
        <end position="278"/>
    </location>
</feature>
<dbReference type="InterPro" id="IPR013087">
    <property type="entry name" value="Znf_C2H2_type"/>
</dbReference>